<proteinExistence type="predicted"/>
<dbReference type="GO" id="GO:0006351">
    <property type="term" value="P:DNA-templated transcription"/>
    <property type="evidence" value="ECO:0007669"/>
    <property type="project" value="InterPro"/>
</dbReference>
<dbReference type="Gene3D" id="4.10.240.10">
    <property type="entry name" value="Zn(2)-C6 fungal-type DNA-binding domain"/>
    <property type="match status" value="1"/>
</dbReference>
<dbReference type="InterPro" id="IPR001138">
    <property type="entry name" value="Zn2Cys6_DnaBD"/>
</dbReference>
<keyword evidence="6" id="KW-0539">Nucleus</keyword>
<organism evidence="9 10">
    <name type="scientific">Extremus antarcticus</name>
    <dbReference type="NCBI Taxonomy" id="702011"/>
    <lineage>
        <taxon>Eukaryota</taxon>
        <taxon>Fungi</taxon>
        <taxon>Dikarya</taxon>
        <taxon>Ascomycota</taxon>
        <taxon>Pezizomycotina</taxon>
        <taxon>Dothideomycetes</taxon>
        <taxon>Dothideomycetidae</taxon>
        <taxon>Mycosphaerellales</taxon>
        <taxon>Extremaceae</taxon>
        <taxon>Extremus</taxon>
    </lineage>
</organism>
<dbReference type="CDD" id="cd12148">
    <property type="entry name" value="fungal_TF_MHR"/>
    <property type="match status" value="1"/>
</dbReference>
<evidence type="ECO:0000256" key="2">
    <source>
        <dbReference type="ARBA" id="ARBA00022833"/>
    </source>
</evidence>
<evidence type="ECO:0000256" key="4">
    <source>
        <dbReference type="ARBA" id="ARBA00023125"/>
    </source>
</evidence>
<keyword evidence="4" id="KW-0238">DNA-binding</keyword>
<feature type="region of interest" description="Disordered" evidence="7">
    <location>
        <begin position="1"/>
        <end position="28"/>
    </location>
</feature>
<dbReference type="PROSITE" id="PS00463">
    <property type="entry name" value="ZN2_CY6_FUNGAL_1"/>
    <property type="match status" value="1"/>
</dbReference>
<keyword evidence="10" id="KW-1185">Reference proteome</keyword>
<dbReference type="Pfam" id="PF00172">
    <property type="entry name" value="Zn_clus"/>
    <property type="match status" value="1"/>
</dbReference>
<dbReference type="PANTHER" id="PTHR31944">
    <property type="entry name" value="HEME-RESPONSIVE ZINC FINGER TRANSCRIPTION FACTOR HAP1"/>
    <property type="match status" value="1"/>
</dbReference>
<gene>
    <name evidence="9" type="ORF">LTR09_010017</name>
</gene>
<name>A0AAJ0DEM3_9PEZI</name>
<accession>A0AAJ0DEM3</accession>
<dbReference type="Proteomes" id="UP001271007">
    <property type="component" value="Unassembled WGS sequence"/>
</dbReference>
<dbReference type="AlphaFoldDB" id="A0AAJ0DEM3"/>
<evidence type="ECO:0000313" key="10">
    <source>
        <dbReference type="Proteomes" id="UP001271007"/>
    </source>
</evidence>
<dbReference type="InterPro" id="IPR051430">
    <property type="entry name" value="Fungal_TF_Env_Response"/>
</dbReference>
<sequence length="779" mass="87220">MPQDPLFPEMEPTTQRTQSPETAGGSERKRRRKVLSCYDCRRRKLQCDRAMPACSRCTKAGQAANCLYIDDGTDARGRHRDSAALANVEFSSGALEGHYSRPIQAPAPAASTADTLARLEYQDRRIKQLEAALLLSTQAASQLPIHQPKASRLPLTPESPCAIEPVVATAPLNITDRETMLLRGKSFKTQFHGITHPGSMIAYIPELSAFTKQTFERVPALLRIRQDMKALEDRTPYAAAMSRQITDVDLRALLPSRTQTDRLVQLYLDNYDSIYHIIHLPSFRREYNDMWATPHLAKGGFIALVVLMTATAQCLQTTEPWLYTANSSTAREKAINAIYLCDRWLEVQSQKHVTLVDFQIRFLLNLAKLVNAHKFKRTWTDAGTMIRFFMAAGLHRSPDLLRKPTSPLDKEMRRRLWAAASEFELQAAFGRGMISAPFPQQSDCTPPSNIYDEGITADSELSPPSRPSHEFTSSSYLIFAHETFNLRYTLNTVLNNIRQTISFDDAKRYTEDIEAHLASIPDWIGSSSEAPRALLAITLRQYVLVLHDRQFRQAKSQCERDFAKTTLITTASKIISAHKSLVLRGCRALQLLCQDQLRAALSVCHIASTPDPGADAVLTAMIETNAATIINDVCDHLSDKITRYGREQRQLWIVLAANGFMKAKRDPAQRLAYMQEAVDKITRPYYKIMACQEDGPATEGSNGAYTAAAIADGDTNGTKERVERRFEMPNGIIEYMPNAAKPSEYVEPPMLDLDDLAQWTFDDWAFGPEGQGGEFGGMG</sequence>
<feature type="compositionally biased region" description="Polar residues" evidence="7">
    <location>
        <begin position="12"/>
        <end position="21"/>
    </location>
</feature>
<evidence type="ECO:0000256" key="5">
    <source>
        <dbReference type="ARBA" id="ARBA00023163"/>
    </source>
</evidence>
<evidence type="ECO:0000259" key="8">
    <source>
        <dbReference type="PROSITE" id="PS50048"/>
    </source>
</evidence>
<dbReference type="SUPFAM" id="SSF57701">
    <property type="entry name" value="Zn2/Cys6 DNA-binding domain"/>
    <property type="match status" value="1"/>
</dbReference>
<dbReference type="GO" id="GO:0008270">
    <property type="term" value="F:zinc ion binding"/>
    <property type="evidence" value="ECO:0007669"/>
    <property type="project" value="InterPro"/>
</dbReference>
<evidence type="ECO:0000256" key="3">
    <source>
        <dbReference type="ARBA" id="ARBA00023015"/>
    </source>
</evidence>
<keyword evidence="2" id="KW-0862">Zinc</keyword>
<comment type="caution">
    <text evidence="9">The sequence shown here is derived from an EMBL/GenBank/DDBJ whole genome shotgun (WGS) entry which is preliminary data.</text>
</comment>
<dbReference type="GO" id="GO:0001228">
    <property type="term" value="F:DNA-binding transcription activator activity, RNA polymerase II-specific"/>
    <property type="evidence" value="ECO:0007669"/>
    <property type="project" value="TreeGrafter"/>
</dbReference>
<dbReference type="EMBL" id="JAWDJX010000046">
    <property type="protein sequence ID" value="KAK3048708.1"/>
    <property type="molecule type" value="Genomic_DNA"/>
</dbReference>
<dbReference type="SMART" id="SM00066">
    <property type="entry name" value="GAL4"/>
    <property type="match status" value="1"/>
</dbReference>
<reference evidence="9" key="1">
    <citation type="submission" date="2023-04" db="EMBL/GenBank/DDBJ databases">
        <title>Black Yeasts Isolated from many extreme environments.</title>
        <authorList>
            <person name="Coleine C."/>
            <person name="Stajich J.E."/>
            <person name="Selbmann L."/>
        </authorList>
    </citation>
    <scope>NUCLEOTIDE SEQUENCE</scope>
    <source>
        <strain evidence="9">CCFEE 5312</strain>
    </source>
</reference>
<dbReference type="CDD" id="cd00067">
    <property type="entry name" value="GAL4"/>
    <property type="match status" value="1"/>
</dbReference>
<protein>
    <recommendedName>
        <fullName evidence="8">Zn(2)-C6 fungal-type domain-containing protein</fullName>
    </recommendedName>
</protein>
<feature type="domain" description="Zn(2)-C6 fungal-type" evidence="8">
    <location>
        <begin position="36"/>
        <end position="68"/>
    </location>
</feature>
<keyword evidence="5" id="KW-0804">Transcription</keyword>
<dbReference type="InterPro" id="IPR036864">
    <property type="entry name" value="Zn2-C6_fun-type_DNA-bd_sf"/>
</dbReference>
<dbReference type="Pfam" id="PF04082">
    <property type="entry name" value="Fungal_trans"/>
    <property type="match status" value="1"/>
</dbReference>
<dbReference type="GO" id="GO:0005634">
    <property type="term" value="C:nucleus"/>
    <property type="evidence" value="ECO:0007669"/>
    <property type="project" value="TreeGrafter"/>
</dbReference>
<dbReference type="InterPro" id="IPR007219">
    <property type="entry name" value="XnlR_reg_dom"/>
</dbReference>
<keyword evidence="1" id="KW-0479">Metal-binding</keyword>
<evidence type="ECO:0000256" key="6">
    <source>
        <dbReference type="ARBA" id="ARBA00023242"/>
    </source>
</evidence>
<evidence type="ECO:0000313" key="9">
    <source>
        <dbReference type="EMBL" id="KAK3048708.1"/>
    </source>
</evidence>
<evidence type="ECO:0000256" key="1">
    <source>
        <dbReference type="ARBA" id="ARBA00022723"/>
    </source>
</evidence>
<evidence type="ECO:0000256" key="7">
    <source>
        <dbReference type="SAM" id="MobiDB-lite"/>
    </source>
</evidence>
<dbReference type="GO" id="GO:0000978">
    <property type="term" value="F:RNA polymerase II cis-regulatory region sequence-specific DNA binding"/>
    <property type="evidence" value="ECO:0007669"/>
    <property type="project" value="TreeGrafter"/>
</dbReference>
<dbReference type="PANTHER" id="PTHR31944:SF131">
    <property type="entry name" value="HEME-RESPONSIVE ZINC FINGER TRANSCRIPTION FACTOR HAP1"/>
    <property type="match status" value="1"/>
</dbReference>
<dbReference type="PROSITE" id="PS50048">
    <property type="entry name" value="ZN2_CY6_FUNGAL_2"/>
    <property type="match status" value="1"/>
</dbReference>
<keyword evidence="3" id="KW-0805">Transcription regulation</keyword>